<dbReference type="Proteomes" id="UP001063698">
    <property type="component" value="Chromosome"/>
</dbReference>
<keyword evidence="2" id="KW-1185">Reference proteome</keyword>
<protein>
    <submittedName>
        <fullName evidence="1">Exonuclease</fullName>
    </submittedName>
</protein>
<dbReference type="AlphaFoldDB" id="A0A977PJM3"/>
<gene>
    <name evidence="1" type="ORF">IPA_08690</name>
</gene>
<evidence type="ECO:0000313" key="2">
    <source>
        <dbReference type="Proteomes" id="UP001063698"/>
    </source>
</evidence>
<dbReference type="KEGG" id="ipc:IPA_08690"/>
<keyword evidence="1" id="KW-0540">Nuclease</keyword>
<accession>A0A977PJM3</accession>
<keyword evidence="1" id="KW-0378">Hydrolase</keyword>
<dbReference type="EMBL" id="CP006868">
    <property type="protein sequence ID" value="UXD21841.1"/>
    <property type="molecule type" value="Genomic_DNA"/>
</dbReference>
<reference evidence="1" key="1">
    <citation type="submission" date="2013-11" db="EMBL/GenBank/DDBJ databases">
        <title>Comparative genomics of Ignicoccus.</title>
        <authorList>
            <person name="Podar M."/>
        </authorList>
    </citation>
    <scope>NUCLEOTIDE SEQUENCE</scope>
    <source>
        <strain evidence="1">DSM 13166</strain>
    </source>
</reference>
<dbReference type="GO" id="GO:0004527">
    <property type="term" value="F:exonuclease activity"/>
    <property type="evidence" value="ECO:0007669"/>
    <property type="project" value="UniProtKB-KW"/>
</dbReference>
<dbReference type="Pfam" id="PF09895">
    <property type="entry name" value="DUF2122"/>
    <property type="match status" value="1"/>
</dbReference>
<organism evidence="1 2">
    <name type="scientific">Ignicoccus pacificus DSM 13166</name>
    <dbReference type="NCBI Taxonomy" id="940294"/>
    <lineage>
        <taxon>Archaea</taxon>
        <taxon>Thermoproteota</taxon>
        <taxon>Thermoprotei</taxon>
        <taxon>Desulfurococcales</taxon>
        <taxon>Desulfurococcaceae</taxon>
        <taxon>Ignicoccus</taxon>
    </lineage>
</organism>
<keyword evidence="1" id="KW-0269">Exonuclease</keyword>
<dbReference type="InterPro" id="IPR018665">
    <property type="entry name" value="DUF2122_RecB-nuclease-rel"/>
</dbReference>
<evidence type="ECO:0000313" key="1">
    <source>
        <dbReference type="EMBL" id="UXD21841.1"/>
    </source>
</evidence>
<sequence length="145" mass="15480">MEVYLVAHAPTSVQRLEDFAKLAFNFGDPVKGLIVTKPSGVAAQVGLADVSKLAYKLDKKLIILPDIDDAIELLKPDEIYTVSHDFGERVEKLEVKGRALIIVGLTDPGLSKLEAQKGKAIYPSSPSGDIGPIASVAILLSGLKE</sequence>
<proteinExistence type="predicted"/>
<name>A0A977PJM3_9CREN</name>